<dbReference type="PROSITE" id="PS00166">
    <property type="entry name" value="ENOYL_COA_HYDRATASE"/>
    <property type="match status" value="1"/>
</dbReference>
<dbReference type="GO" id="GO:0003824">
    <property type="term" value="F:catalytic activity"/>
    <property type="evidence" value="ECO:0007669"/>
    <property type="project" value="InterPro"/>
</dbReference>
<evidence type="ECO:0000256" key="1">
    <source>
        <dbReference type="ARBA" id="ARBA00005254"/>
    </source>
</evidence>
<dbReference type="AlphaFoldDB" id="A0A543CVM7"/>
<dbReference type="CDD" id="cd06558">
    <property type="entry name" value="crotonase-like"/>
    <property type="match status" value="1"/>
</dbReference>
<reference evidence="3 4" key="1">
    <citation type="submission" date="2019-06" db="EMBL/GenBank/DDBJ databases">
        <title>Sequencing the genomes of 1000 actinobacteria strains.</title>
        <authorList>
            <person name="Klenk H.-P."/>
        </authorList>
    </citation>
    <scope>NUCLEOTIDE SEQUENCE [LARGE SCALE GENOMIC DNA]</scope>
    <source>
        <strain evidence="3 4">DSM 102200</strain>
    </source>
</reference>
<accession>A0A543CVM7</accession>
<organism evidence="3 4">
    <name type="scientific">Actinoallomurus bryophytorum</name>
    <dbReference type="NCBI Taxonomy" id="1490222"/>
    <lineage>
        <taxon>Bacteria</taxon>
        <taxon>Bacillati</taxon>
        <taxon>Actinomycetota</taxon>
        <taxon>Actinomycetes</taxon>
        <taxon>Streptosporangiales</taxon>
        <taxon>Thermomonosporaceae</taxon>
        <taxon>Actinoallomurus</taxon>
    </lineage>
</organism>
<dbReference type="Pfam" id="PF00378">
    <property type="entry name" value="ECH_1"/>
    <property type="match status" value="1"/>
</dbReference>
<comment type="caution">
    <text evidence="3">The sequence shown here is derived from an EMBL/GenBank/DDBJ whole genome shotgun (WGS) entry which is preliminary data.</text>
</comment>
<evidence type="ECO:0000313" key="4">
    <source>
        <dbReference type="Proteomes" id="UP000316096"/>
    </source>
</evidence>
<proteinExistence type="inferred from homology"/>
<keyword evidence="4" id="KW-1185">Reference proteome</keyword>
<protein>
    <submittedName>
        <fullName evidence="3">Methylglutaconyl-CoA hydratase</fullName>
    </submittedName>
</protein>
<gene>
    <name evidence="3" type="ORF">FB559_6901</name>
</gene>
<dbReference type="InterPro" id="IPR051683">
    <property type="entry name" value="Enoyl-CoA_Hydratase/Isomerase"/>
</dbReference>
<evidence type="ECO:0000256" key="2">
    <source>
        <dbReference type="RuleBase" id="RU003707"/>
    </source>
</evidence>
<dbReference type="InterPro" id="IPR018376">
    <property type="entry name" value="Enoyl-CoA_hyd/isom_CS"/>
</dbReference>
<dbReference type="InterPro" id="IPR014748">
    <property type="entry name" value="Enoyl-CoA_hydra_C"/>
</dbReference>
<dbReference type="InterPro" id="IPR029045">
    <property type="entry name" value="ClpP/crotonase-like_dom_sf"/>
</dbReference>
<name>A0A543CVM7_9ACTN</name>
<dbReference type="Gene3D" id="1.10.12.10">
    <property type="entry name" value="Lyase 2-enoyl-coa Hydratase, Chain A, domain 2"/>
    <property type="match status" value="1"/>
</dbReference>
<dbReference type="Gene3D" id="3.90.226.10">
    <property type="entry name" value="2-enoyl-CoA Hydratase, Chain A, domain 1"/>
    <property type="match status" value="1"/>
</dbReference>
<dbReference type="EMBL" id="VFOZ01000001">
    <property type="protein sequence ID" value="TQM01155.1"/>
    <property type="molecule type" value="Genomic_DNA"/>
</dbReference>
<sequence>MDPLVRVAGDGGVATITLDSPRNRNALSRRLVTELHEALTTALGDEGVRVVVLTGAGTVFCAGADLKEQSAGEPPPDVPGLVRLIWDSPKPVVARLNGPARAGGLGLVTACDLAVAPDTATFAFTEVRLGVVPAMIAVTCLRRMDPRAAAEYFLTGEVFDARRAQEIGLINRAVPAGELDAAVAHYTGMLLRGAPEALAIAKRLPRTVPAMDVEEGLARMAELSAERFGSDEAREGIAAFLEKRDPRWIP</sequence>
<dbReference type="RefSeq" id="WP_141961023.1">
    <property type="nucleotide sequence ID" value="NZ_VFOZ01000001.1"/>
</dbReference>
<evidence type="ECO:0000313" key="3">
    <source>
        <dbReference type="EMBL" id="TQM01155.1"/>
    </source>
</evidence>
<dbReference type="SUPFAM" id="SSF52096">
    <property type="entry name" value="ClpP/crotonase"/>
    <property type="match status" value="1"/>
</dbReference>
<dbReference type="NCBIfam" id="NF005879">
    <property type="entry name" value="PRK07827.1"/>
    <property type="match status" value="1"/>
</dbReference>
<dbReference type="Proteomes" id="UP000316096">
    <property type="component" value="Unassembled WGS sequence"/>
</dbReference>
<dbReference type="PANTHER" id="PTHR42964">
    <property type="entry name" value="ENOYL-COA HYDRATASE"/>
    <property type="match status" value="1"/>
</dbReference>
<comment type="similarity">
    <text evidence="1 2">Belongs to the enoyl-CoA hydratase/isomerase family.</text>
</comment>
<dbReference type="PANTHER" id="PTHR42964:SF1">
    <property type="entry name" value="POLYKETIDE BIOSYNTHESIS ENOYL-COA HYDRATASE PKSH-RELATED"/>
    <property type="match status" value="1"/>
</dbReference>
<dbReference type="InterPro" id="IPR001753">
    <property type="entry name" value="Enoyl-CoA_hydra/iso"/>
</dbReference>
<dbReference type="OrthoDB" id="370015at2"/>